<proteinExistence type="inferred from homology"/>
<reference evidence="9 10" key="1">
    <citation type="submission" date="2019-03" db="EMBL/GenBank/DDBJ databases">
        <title>Genomic features of bacteria from cold environments.</title>
        <authorList>
            <person name="Shen L."/>
        </authorList>
    </citation>
    <scope>NUCLEOTIDE SEQUENCE [LARGE SCALE GENOMIC DNA]</scope>
    <source>
        <strain evidence="10">T3246-1</strain>
    </source>
</reference>
<feature type="transmembrane region" description="Helical" evidence="7">
    <location>
        <begin position="253"/>
        <end position="271"/>
    </location>
</feature>
<feature type="transmembrane region" description="Helical" evidence="7">
    <location>
        <begin position="283"/>
        <end position="306"/>
    </location>
</feature>
<dbReference type="InterPro" id="IPR000515">
    <property type="entry name" value="MetI-like"/>
</dbReference>
<dbReference type="RefSeq" id="WP_133107620.1">
    <property type="nucleotide sequence ID" value="NZ_SMNA01000005.1"/>
</dbReference>
<feature type="transmembrane region" description="Helical" evidence="7">
    <location>
        <begin position="9"/>
        <end position="27"/>
    </location>
</feature>
<evidence type="ECO:0000256" key="7">
    <source>
        <dbReference type="RuleBase" id="RU363032"/>
    </source>
</evidence>
<evidence type="ECO:0000259" key="8">
    <source>
        <dbReference type="PROSITE" id="PS50928"/>
    </source>
</evidence>
<evidence type="ECO:0000256" key="5">
    <source>
        <dbReference type="ARBA" id="ARBA00022989"/>
    </source>
</evidence>
<dbReference type="Gene3D" id="1.10.3720.10">
    <property type="entry name" value="MetI-like"/>
    <property type="match status" value="1"/>
</dbReference>
<dbReference type="PANTHER" id="PTHR43163">
    <property type="entry name" value="DIPEPTIDE TRANSPORT SYSTEM PERMEASE PROTEIN DPPB-RELATED"/>
    <property type="match status" value="1"/>
</dbReference>
<comment type="subcellular location">
    <subcellularLocation>
        <location evidence="1 7">Cell membrane</location>
        <topology evidence="1 7">Multi-pass membrane protein</topology>
    </subcellularLocation>
</comment>
<keyword evidence="5 7" id="KW-1133">Transmembrane helix</keyword>
<dbReference type="Proteomes" id="UP000504882">
    <property type="component" value="Unassembled WGS sequence"/>
</dbReference>
<protein>
    <submittedName>
        <fullName evidence="9">ABC transporter permease</fullName>
    </submittedName>
</protein>
<accession>A0ABY2E339</accession>
<dbReference type="PANTHER" id="PTHR43163:SF6">
    <property type="entry name" value="DIPEPTIDE TRANSPORT SYSTEM PERMEASE PROTEIN DPPB-RELATED"/>
    <property type="match status" value="1"/>
</dbReference>
<sequence length="511" mass="55675">MLRFIIRRVLIGLGILLVSSFLLYLLVDLTLDPLEDLRTSTDPNKEFLIAQRIELLQLDQPVVQRYLDWIGGVLTGDLGNSWVTNRPVSELLQGAIISTIQLVSAATVLSILLGVAVGIVSALRQYSGFDYLITFVSFLLFSLPSFWVAVLLKQWGAIGFNDFLADPWIAWGVVIGVGLLAGFLWQLAIGGELRRRLINAAIGAAATIGALAYLQLSGWWSEPNIGPVILAVTSVVIAFAVTSLSTGLKNRRALYTALTCAALGVALWYPIRFYLFYYLTPYMNWAIAAGLGLLAALVGIGIGVLYRGPDWKQSARTGGIVAFLVAGLIFIDQVMSVWGPFYNSNAVNGRPIATIGDRTPNLGGNWWVGVLDSYAHLILPTLALMLISFASYTRYSRGSMLEVMNQDYIRTARAKGLSERTVVVRHGFRNTLIPLATIVPIDVITLIGGAIITERIFGRPGMGQLFLQSLAGNDIEPVMAYLLIVAFLAIVANIVADLVYAVLDPRIRVNA</sequence>
<feature type="transmembrane region" description="Helical" evidence="7">
    <location>
        <begin position="374"/>
        <end position="392"/>
    </location>
</feature>
<evidence type="ECO:0000256" key="3">
    <source>
        <dbReference type="ARBA" id="ARBA00022475"/>
    </source>
</evidence>
<evidence type="ECO:0000256" key="6">
    <source>
        <dbReference type="ARBA" id="ARBA00023136"/>
    </source>
</evidence>
<keyword evidence="6 7" id="KW-0472">Membrane</keyword>
<evidence type="ECO:0000256" key="4">
    <source>
        <dbReference type="ARBA" id="ARBA00022692"/>
    </source>
</evidence>
<evidence type="ECO:0000313" key="9">
    <source>
        <dbReference type="EMBL" id="TDE93895.1"/>
    </source>
</evidence>
<dbReference type="CDD" id="cd06261">
    <property type="entry name" value="TM_PBP2"/>
    <property type="match status" value="2"/>
</dbReference>
<evidence type="ECO:0000256" key="1">
    <source>
        <dbReference type="ARBA" id="ARBA00004651"/>
    </source>
</evidence>
<name>A0ABY2E339_9MICO</name>
<feature type="transmembrane region" description="Helical" evidence="7">
    <location>
        <begin position="318"/>
        <end position="341"/>
    </location>
</feature>
<feature type="transmembrane region" description="Helical" evidence="7">
    <location>
        <begin position="435"/>
        <end position="458"/>
    </location>
</feature>
<evidence type="ECO:0000313" key="10">
    <source>
        <dbReference type="Proteomes" id="UP000504882"/>
    </source>
</evidence>
<feature type="transmembrane region" description="Helical" evidence="7">
    <location>
        <begin position="132"/>
        <end position="156"/>
    </location>
</feature>
<dbReference type="PROSITE" id="PS50928">
    <property type="entry name" value="ABC_TM1"/>
    <property type="match status" value="1"/>
</dbReference>
<dbReference type="Pfam" id="PF00528">
    <property type="entry name" value="BPD_transp_1"/>
    <property type="match status" value="1"/>
</dbReference>
<evidence type="ECO:0000256" key="2">
    <source>
        <dbReference type="ARBA" id="ARBA00022448"/>
    </source>
</evidence>
<feature type="transmembrane region" description="Helical" evidence="7">
    <location>
        <begin position="478"/>
        <end position="503"/>
    </location>
</feature>
<gene>
    <name evidence="9" type="ORF">EXU48_10490</name>
</gene>
<feature type="transmembrane region" description="Helical" evidence="7">
    <location>
        <begin position="95"/>
        <end position="120"/>
    </location>
</feature>
<feature type="domain" description="ABC transmembrane type-1" evidence="8">
    <location>
        <begin position="96"/>
        <end position="500"/>
    </location>
</feature>
<feature type="transmembrane region" description="Helical" evidence="7">
    <location>
        <begin position="228"/>
        <end position="246"/>
    </location>
</feature>
<feature type="transmembrane region" description="Helical" evidence="7">
    <location>
        <begin position="168"/>
        <end position="185"/>
    </location>
</feature>
<keyword evidence="2 7" id="KW-0813">Transport</keyword>
<organism evidence="9 10">
    <name type="scientific">Occultella glacieicola</name>
    <dbReference type="NCBI Taxonomy" id="2518684"/>
    <lineage>
        <taxon>Bacteria</taxon>
        <taxon>Bacillati</taxon>
        <taxon>Actinomycetota</taxon>
        <taxon>Actinomycetes</taxon>
        <taxon>Micrococcales</taxon>
        <taxon>Ruaniaceae</taxon>
        <taxon>Occultella</taxon>
    </lineage>
</organism>
<keyword evidence="4 7" id="KW-0812">Transmembrane</keyword>
<feature type="transmembrane region" description="Helical" evidence="7">
    <location>
        <begin position="197"/>
        <end position="216"/>
    </location>
</feature>
<comment type="similarity">
    <text evidence="7">Belongs to the binding-protein-dependent transport system permease family.</text>
</comment>
<keyword evidence="3" id="KW-1003">Cell membrane</keyword>
<dbReference type="InterPro" id="IPR035906">
    <property type="entry name" value="MetI-like_sf"/>
</dbReference>
<keyword evidence="10" id="KW-1185">Reference proteome</keyword>
<comment type="caution">
    <text evidence="9">The sequence shown here is derived from an EMBL/GenBank/DDBJ whole genome shotgun (WGS) entry which is preliminary data.</text>
</comment>
<dbReference type="EMBL" id="SMNA01000005">
    <property type="protein sequence ID" value="TDE93895.1"/>
    <property type="molecule type" value="Genomic_DNA"/>
</dbReference>